<dbReference type="PANTHER" id="PTHR45631">
    <property type="entry name" value="OS07G0107800 PROTEIN-RELATED"/>
    <property type="match status" value="1"/>
</dbReference>
<feature type="compositionally biased region" description="Low complexity" evidence="24">
    <location>
        <begin position="2537"/>
        <end position="2546"/>
    </location>
</feature>
<dbReference type="GO" id="GO:0002229">
    <property type="term" value="P:defense response to oomycetes"/>
    <property type="evidence" value="ECO:0007669"/>
    <property type="project" value="UniProtKB-ARBA"/>
</dbReference>
<dbReference type="Pfam" id="PF07714">
    <property type="entry name" value="PK_Tyr_Ser-Thr"/>
    <property type="match status" value="3"/>
</dbReference>
<dbReference type="eggNOG" id="KOG1187">
    <property type="taxonomic scope" value="Eukaryota"/>
</dbReference>
<keyword evidence="20" id="KW-0325">Glycoprotein</keyword>
<dbReference type="FunFam" id="3.80.10.10:FF:000129">
    <property type="entry name" value="Leucine-rich repeat receptor-like kinase"/>
    <property type="match status" value="1"/>
</dbReference>
<dbReference type="PANTHER" id="PTHR45631:SF204">
    <property type="entry name" value="OS01G0810800 PROTEIN"/>
    <property type="match status" value="1"/>
</dbReference>
<evidence type="ECO:0000313" key="28">
    <source>
        <dbReference type="EnsemblPlants" id="ORUFI01G37940.1"/>
    </source>
</evidence>
<evidence type="ECO:0000256" key="6">
    <source>
        <dbReference type="ARBA" id="ARBA00022475"/>
    </source>
</evidence>
<evidence type="ECO:0000256" key="4">
    <source>
        <dbReference type="ARBA" id="ARBA00010217"/>
    </source>
</evidence>
<feature type="region of interest" description="Disordered" evidence="24">
    <location>
        <begin position="2521"/>
        <end position="2571"/>
    </location>
</feature>
<evidence type="ECO:0000256" key="15">
    <source>
        <dbReference type="ARBA" id="ARBA00022777"/>
    </source>
</evidence>
<feature type="binding site" evidence="23">
    <location>
        <position position="2255"/>
    </location>
    <ligand>
        <name>ATP</name>
        <dbReference type="ChEBI" id="CHEBI:30616"/>
    </ligand>
</feature>
<evidence type="ECO:0000256" key="20">
    <source>
        <dbReference type="ARBA" id="ARBA00023180"/>
    </source>
</evidence>
<reference evidence="28" key="2">
    <citation type="submission" date="2015-06" db="UniProtKB">
        <authorList>
            <consortium name="EnsemblPlants"/>
        </authorList>
    </citation>
    <scope>IDENTIFICATION</scope>
</reference>
<evidence type="ECO:0000256" key="5">
    <source>
        <dbReference type="ARBA" id="ARBA00012513"/>
    </source>
</evidence>
<feature type="domain" description="Protein kinase" evidence="27">
    <location>
        <begin position="3152"/>
        <end position="3403"/>
    </location>
</feature>
<evidence type="ECO:0000256" key="13">
    <source>
        <dbReference type="ARBA" id="ARBA00022737"/>
    </source>
</evidence>
<dbReference type="Gramene" id="ORUFI01G37940.1">
    <property type="protein sequence ID" value="ORUFI01G37940.1"/>
    <property type="gene ID" value="ORUFI01G37940"/>
</dbReference>
<reference evidence="29" key="1">
    <citation type="submission" date="2013-06" db="EMBL/GenBank/DDBJ databases">
        <authorList>
            <person name="Zhao Q."/>
        </authorList>
    </citation>
    <scope>NUCLEOTIDE SEQUENCE</scope>
    <source>
        <strain evidence="29">cv. W1943</strain>
    </source>
</reference>
<dbReference type="GO" id="GO:0005524">
    <property type="term" value="F:ATP binding"/>
    <property type="evidence" value="ECO:0007669"/>
    <property type="project" value="UniProtKB-UniRule"/>
</dbReference>
<evidence type="ECO:0000256" key="22">
    <source>
        <dbReference type="ARBA" id="ARBA00048679"/>
    </source>
</evidence>
<dbReference type="STRING" id="4529.A0A0E0N3W7"/>
<evidence type="ECO:0000256" key="25">
    <source>
        <dbReference type="SAM" id="Phobius"/>
    </source>
</evidence>
<dbReference type="FunFam" id="3.30.200.20:FF:000178">
    <property type="entry name" value="serine/threonine-protein kinase PBS1-like"/>
    <property type="match status" value="4"/>
</dbReference>
<feature type="binding site" evidence="23">
    <location>
        <position position="562"/>
    </location>
    <ligand>
        <name>ATP</name>
        <dbReference type="ChEBI" id="CHEBI:30616"/>
    </ligand>
</feature>
<evidence type="ECO:0000313" key="29">
    <source>
        <dbReference type="Proteomes" id="UP000008022"/>
    </source>
</evidence>
<dbReference type="EnsemblPlants" id="ORUFI01G37940.1">
    <property type="protein sequence ID" value="ORUFI01G37940.1"/>
    <property type="gene ID" value="ORUFI01G37940"/>
</dbReference>
<comment type="similarity">
    <text evidence="3">Belongs to the protein kinase superfamily. Ser/Thr protein kinase family.</text>
</comment>
<evidence type="ECO:0000256" key="8">
    <source>
        <dbReference type="ARBA" id="ARBA00022553"/>
    </source>
</evidence>
<dbReference type="FunFam" id="1.10.510.10:FF:000146">
    <property type="entry name" value="LRR receptor-like serine/threonine-protein kinase IOS1"/>
    <property type="match status" value="2"/>
</dbReference>
<dbReference type="InterPro" id="IPR032675">
    <property type="entry name" value="LRR_dom_sf"/>
</dbReference>
<sequence>MVVSYSCTAGTKLAWILSLLLILVAATQVHGVSPGGFLNIDCGLTNRSTYNDTDTTLTYVSDREFVEGGNGKSYDIMAQYIADATNEQEKTLRSFPDGQRNCYTLPTNSSKKYLIRATFTYGNYDGLNSSEKGSLFLFGLHIGVNFWATVNLTNWGSSDTMYKEVITVAPDKFISVCLINLGSGTPFVSTLDLRELDGAMFPFLNLSVSISHLARQRYGSVDDYITRYPTDPFDRFWEAALRYKFPFLNMTTNQDVTKLPGNDDFQVPMPILQKASTISSNFSEFNVSVIFPDNMKNIDNINNIDYRSLELLPIFHFADIGGNNQNRTFDIYNDGNLMFPNYIPPLFRAESTYQSGKFLRKRGLNFTLRKTPSSELQPLINAFEVYSLVHTDNLTTSPDDVDYMKEVKKYYSYTRNWNGDPCSPREYSWQGLACDYANGNKNPRITRINLSASGLIGGLHIAFMKMASLENFDSSCGIPPTPCTGLYPLEAVLERLEFAGKSAEQEDYSIYEEEAPLHIDIKRFTYAELKLITNNFQSIIGKGGFGTVYHGILENNDEVAVKVLVETSIAESKDFLPEVQTLSKVHHKNLVTLVGYCQNRKCLALVYDFMPRGNLQQLLRGGYDSSLNWEERLHIALDAAQGLEYLHESCSPSIVHRDVKTPNILLDKNLVAKISDFGLSRAFNAAHTHISTVVAGTLGYLDPEYHATFQLTVKTDVYSFGIVLLEIVTGQPPVFMDPQTVHLPNWVRQKIDKGSIHDVVDKKLLDQYDATHLQTVIDLAMNCLENTSIDRPSMTEVVSVLKVLFTVAISSEKRSVTSTPQEKNVMDADIPRQFHLMISGATTTSYDNEGSSSQSGPTGGMSEISYISGRPRRPMLKQKDLMVISYSCSAGTKLTWILSLLLILVAATQVHGVSPPGFLNVDCGLTNRSTYNDTDTTLTYVSDREFVESGKSYDIMAQYMADATNEQEKTLRSFPDGQRNCYTLPTNSSKKYLIRATFTYGNYDGLNSSEKGSLFIFGLHIGVNFWTTVNLTKWDPSSTVWKEVITVAPDKSVSVCLINMGSGTPFISTLDLRPLQDTMYPFVNASTSVSYFSRIRFGSVDEYITRFPTDQYDRFWEGWVFTMHTFPWVNKSSNGKVAELPNIDTFGLPPAILGSASTINGNFSWLNISVSASNSLATDLELLPVFHFVELGNNGSKRIFDIYNVDEPQALFSNFSPPSFLSSMFHNWFLRKGRRAYFQLRKTPDSQLPPLINAYEVYSRVQVENFTTASSDVDSMKTIKEKYMVIKNWNGDPCSPREYIWNGLTCTYPNGGQNPRIVEINLSGSGLQGELEISFMKMSSLKKLDLSHNNLTGTIPDYQVNSLTVIDLSNNQLNGSIPDSILQRYKAGLLELRLEGNPICSKVRASYCGNKKNTRTRKSRKSEEEDYDMYEEETPLHIDIRRFTYAELKLITNNFQSIIGKGGFGTVYHGILENNDEVAVKVLVETSIAESKDFLPEVQTLSKVHHKNLVALVGYCQNKKCLALVYDFMPRGNLQQLLRGGYDSLNWEERLHIALDAAQGLEYLHESCTPSIVHRDVKTPNILLDKNLVAKISDFGLSRAFSRAFNAFNAAHTHISTVAAGTLGYLDPEYHATFQLTVKTDVYSFGIVLLEIVTGQPPVFMDPQTVHLPNWVRQKIANGSVHDVVDKKLLDQYDATHLQTVIDLAMNCLENASIDRPSMTEVVSVLKRETIGNFNPSKEERHGCRDSKTVPVDDFWSFNNKLRGQLLSVWIYRWGIRNKPHFWAVHAQPPAVLGSFHLGDGKVNPEPHNRFLSIDCGYTDSAGYDDKNTMLPYVSDKGYIKGGKTFSILSQYMKEAANKQEETLRSFPDGQRNCYTLPTNRSKKYLIRATFTYGNYDGRNSSESGSPFLFGLHIGINFWTMVNLTKLPSSNTIWKELIMVAPGNSVSVCLINNELGTPFISTLDLRPLQDTMYPFVNVSVAVSYFSRQRYGQVNDVITRYPEDVYDRFWEGAFHTRSYPWINLNTTQEVKRLPGDEKFMVPNTILQKASTINITFSWLNITVRGANNLLGLGDLELLPVFHFAEIASNTTRLFDIYSDSEELFANFSPSPFQVDSMYQNGRFLPGVSSTFTLRKQPTSQPPLINAFEVYSLVRIATASDDGEQNSGLNSDIFVYTLYSRAKWIEPFVNCDLAGKSKEHDDYDMYEEDTPLHTDTRRFTYTELKTITNNFQSIIGKGGFGMVYHGILDNGEEVAVKVLRETSITLSKDFLPEVQILSKVQHKNLVTFLGYCHNKKCLALVYDFMARGNLQEVLRGGLEYLHESCTPPIVHRDVKTANILLDKNLVAMISDFGLSRSYTPAHTHISTVAAGTVGYLDPEYHATFHLTVKADVYSFGIVLLEIITGQPSVLVDSEPVHLPNWVRQKIAEGSIHDAVDSRLRHQYDATSIQSVIDLAMSCVENTSTDRPSMTDIVIKLKECLPAGTGEMQLVSRSYKQKEAMDADIARQFQLLISGVSIESIEGNSTPANQRVVDRRSRRWPPSLSSPSPDTARSGRTQTRAAQRSPPGGLPWCPTHARVIEGGGRKERCPTGLPAACSGSGEAGESNKGVDGYCLGFTNIDCGFVDGESYTDSTTNLTYVPDHEFVEGGTHHEVVPKLISGSTDEQEKTLRSFPDGQRNCYTIPSTSGKKYLIRTTFTYGNYDGLRSSENGSLFLFGLHIGVNFWTTVNLTKQDSSDTIWKEVLTVAPDEFIYVCLVNFGSGTPFISALELRQLDDPMYPFLNLFVSVSYFTRMRFGAVDDFITRYPTDLFDRFWEAAQCYSYPWLNLTTNQTVNKLPGNDNFQVPTLIVQKASTINSGFSWLNISITAGDNLNGQSLELLPIFHFAEIEKNRPNRTFQIYSDGNELHQAFSPSYLQVDSVYLRDRYLHESGTTFTLCKTNSSELPPLINAFEAYSLVRMENLTTDTINVSSMKQVKTQYNVQRRSWNGDPCSPKEYTWEGVKCNYYDGKQNPRIILVNLSASRLSGWINPSFRNMSLEILNLSYNQLIGSVPDYLFKRYKAGLLELRLEGNPMCSNISESYCAMQADKAKKNTATLLIAVIVPVVAITLMLFLWMLCCKGKPKEHDDYDMYEEENPLHSDTRRFTYTELRTITNNFQSIIGNGGFGTVYHGILGNGEEVAVKVLRETSRALSKDFLPEVQTLSKVHHKNLVTFLGYCLNKKCLALVYDFMSRGNLQEVLRGGLEYLHESCTPAIVHRDVKTANILLDENLVAMISDFGLSRSYTPAHTHISTIAAGTVGYLDPEYHATFQLTVKADVYSFGIVLLEIITGQPSVLVDPEPVHLPNWVRQKIARGSIHDAVDSRLMHQYDATSVQSVIDLAMNCVGNVSIDRPSMTEIVIKLKECLLAGTGKKQLVSGSYKQKDAMDAGIARQFQLLISGVPIDGDGCACATHREEMINHCNGKMPAFRSSAPQPPPAIRPTIHDPRAAMPPRSGARPAVVGLGELAAKQADRRSKQGSAAASMAGGRLGGFWEERECGRAASRPGDACGPSSERLRAGTRTRPTSHGPTPDLPPNFFRF</sequence>
<protein>
    <recommendedName>
        <fullName evidence="5">non-specific serine/threonine protein kinase</fullName>
        <ecNumber evidence="5">2.7.11.1</ecNumber>
    </recommendedName>
</protein>
<dbReference type="HOGENOM" id="CLU_000288_41_6_1"/>
<dbReference type="InterPro" id="IPR001611">
    <property type="entry name" value="Leu-rich_rpt"/>
</dbReference>
<keyword evidence="10" id="KW-0808">Transferase</keyword>
<dbReference type="Proteomes" id="UP000008022">
    <property type="component" value="Unassembled WGS sequence"/>
</dbReference>
<keyword evidence="16 23" id="KW-0067">ATP-binding</keyword>
<dbReference type="GO" id="GO:0005886">
    <property type="term" value="C:plasma membrane"/>
    <property type="evidence" value="ECO:0007669"/>
    <property type="project" value="UniProtKB-SubCell"/>
</dbReference>
<dbReference type="Pfam" id="PF12819">
    <property type="entry name" value="Malectin_like"/>
    <property type="match status" value="4"/>
</dbReference>
<dbReference type="Pfam" id="PF00069">
    <property type="entry name" value="Pkinase"/>
    <property type="match status" value="1"/>
</dbReference>
<dbReference type="PROSITE" id="PS51450">
    <property type="entry name" value="LRR"/>
    <property type="match status" value="2"/>
</dbReference>
<feature type="binding site" evidence="23">
    <location>
        <position position="1481"/>
    </location>
    <ligand>
        <name>ATP</name>
        <dbReference type="ChEBI" id="CHEBI:30616"/>
    </ligand>
</feature>
<dbReference type="Gene3D" id="3.30.200.20">
    <property type="entry name" value="Phosphorylase Kinase, domain 1"/>
    <property type="match status" value="4"/>
</dbReference>
<keyword evidence="13" id="KW-0677">Repeat</keyword>
<comment type="subcellular location">
    <subcellularLocation>
        <location evidence="1">Cell membrane</location>
        <topology evidence="1">Single-pass type I membrane protein</topology>
    </subcellularLocation>
</comment>
<keyword evidence="19" id="KW-0675">Receptor</keyword>
<evidence type="ECO:0000256" key="7">
    <source>
        <dbReference type="ARBA" id="ARBA00022527"/>
    </source>
</evidence>
<comment type="catalytic activity">
    <reaction evidence="22">
        <text>L-seryl-[protein] + ATP = O-phospho-L-seryl-[protein] + ADP + H(+)</text>
        <dbReference type="Rhea" id="RHEA:17989"/>
        <dbReference type="Rhea" id="RHEA-COMP:9863"/>
        <dbReference type="Rhea" id="RHEA-COMP:11604"/>
        <dbReference type="ChEBI" id="CHEBI:15378"/>
        <dbReference type="ChEBI" id="CHEBI:29999"/>
        <dbReference type="ChEBI" id="CHEBI:30616"/>
        <dbReference type="ChEBI" id="CHEBI:83421"/>
        <dbReference type="ChEBI" id="CHEBI:456216"/>
        <dbReference type="EC" id="2.7.11.1"/>
    </reaction>
</comment>
<keyword evidence="9" id="KW-0433">Leucine-rich repeat</keyword>
<evidence type="ECO:0000256" key="12">
    <source>
        <dbReference type="ARBA" id="ARBA00022729"/>
    </source>
</evidence>
<evidence type="ECO:0000256" key="2">
    <source>
        <dbReference type="ARBA" id="ARBA00008536"/>
    </source>
</evidence>
<evidence type="ECO:0000256" key="1">
    <source>
        <dbReference type="ARBA" id="ARBA00004251"/>
    </source>
</evidence>
<evidence type="ECO:0000256" key="26">
    <source>
        <dbReference type="SAM" id="SignalP"/>
    </source>
</evidence>
<organism evidence="28 29">
    <name type="scientific">Oryza rufipogon</name>
    <name type="common">Brownbeard rice</name>
    <name type="synonym">Asian wild rice</name>
    <dbReference type="NCBI Taxonomy" id="4529"/>
    <lineage>
        <taxon>Eukaryota</taxon>
        <taxon>Viridiplantae</taxon>
        <taxon>Streptophyta</taxon>
        <taxon>Embryophyta</taxon>
        <taxon>Tracheophyta</taxon>
        <taxon>Spermatophyta</taxon>
        <taxon>Magnoliopsida</taxon>
        <taxon>Liliopsida</taxon>
        <taxon>Poales</taxon>
        <taxon>Poaceae</taxon>
        <taxon>BOP clade</taxon>
        <taxon>Oryzoideae</taxon>
        <taxon>Oryzeae</taxon>
        <taxon>Oryzinae</taxon>
        <taxon>Oryza</taxon>
    </lineage>
</organism>
<dbReference type="InterPro" id="IPR024788">
    <property type="entry name" value="Malectin-like_Carb-bd_dom"/>
</dbReference>
<feature type="signal peptide" evidence="26">
    <location>
        <begin position="1"/>
        <end position="31"/>
    </location>
</feature>
<dbReference type="FunFam" id="1.10.510.10:FF:000240">
    <property type="entry name" value="Lectin-domain containing receptor kinase A4.3"/>
    <property type="match status" value="2"/>
</dbReference>
<comment type="similarity">
    <text evidence="4">In the C-terminal section; belongs to the protein kinase superfamily. Ser/Thr protein kinase family.</text>
</comment>
<evidence type="ECO:0000256" key="18">
    <source>
        <dbReference type="ARBA" id="ARBA00023136"/>
    </source>
</evidence>
<keyword evidence="18 25" id="KW-0472">Membrane</keyword>
<dbReference type="InterPro" id="IPR013210">
    <property type="entry name" value="LRR_N_plant-typ"/>
</dbReference>
<keyword evidence="15" id="KW-0418">Kinase</keyword>
<evidence type="ECO:0000256" key="17">
    <source>
        <dbReference type="ARBA" id="ARBA00022989"/>
    </source>
</evidence>
<dbReference type="PROSITE" id="PS00108">
    <property type="entry name" value="PROTEIN_KINASE_ST"/>
    <property type="match status" value="4"/>
</dbReference>
<keyword evidence="11 25" id="KW-0812">Transmembrane</keyword>
<dbReference type="InterPro" id="IPR000719">
    <property type="entry name" value="Prot_kinase_dom"/>
</dbReference>
<dbReference type="InterPro" id="IPR001245">
    <property type="entry name" value="Ser-Thr/Tyr_kinase_cat_dom"/>
</dbReference>
<feature type="domain" description="Protein kinase" evidence="27">
    <location>
        <begin position="534"/>
        <end position="805"/>
    </location>
</feature>
<feature type="domain" description="Protein kinase" evidence="27">
    <location>
        <begin position="2227"/>
        <end position="2478"/>
    </location>
</feature>
<dbReference type="EC" id="2.7.11.1" evidence="5"/>
<evidence type="ECO:0000256" key="16">
    <source>
        <dbReference type="ARBA" id="ARBA00022840"/>
    </source>
</evidence>
<evidence type="ECO:0000256" key="11">
    <source>
        <dbReference type="ARBA" id="ARBA00022692"/>
    </source>
</evidence>
<dbReference type="Pfam" id="PF08263">
    <property type="entry name" value="LRRNT_2"/>
    <property type="match status" value="3"/>
</dbReference>
<feature type="binding site" evidence="23">
    <location>
        <position position="3180"/>
    </location>
    <ligand>
        <name>ATP</name>
        <dbReference type="ChEBI" id="CHEBI:30616"/>
    </ligand>
</feature>
<dbReference type="PROSITE" id="PS50011">
    <property type="entry name" value="PROTEIN_KINASE_DOM"/>
    <property type="match status" value="4"/>
</dbReference>
<dbReference type="SMART" id="SM00220">
    <property type="entry name" value="S_TKc"/>
    <property type="match status" value="4"/>
</dbReference>
<proteinExistence type="inferred from homology"/>
<comment type="catalytic activity">
    <reaction evidence="21">
        <text>L-threonyl-[protein] + ATP = O-phospho-L-threonyl-[protein] + ADP + H(+)</text>
        <dbReference type="Rhea" id="RHEA:46608"/>
        <dbReference type="Rhea" id="RHEA-COMP:11060"/>
        <dbReference type="Rhea" id="RHEA-COMP:11605"/>
        <dbReference type="ChEBI" id="CHEBI:15378"/>
        <dbReference type="ChEBI" id="CHEBI:30013"/>
        <dbReference type="ChEBI" id="CHEBI:30616"/>
        <dbReference type="ChEBI" id="CHEBI:61977"/>
        <dbReference type="ChEBI" id="CHEBI:456216"/>
        <dbReference type="EC" id="2.7.11.1"/>
    </reaction>
</comment>
<dbReference type="Pfam" id="PF00560">
    <property type="entry name" value="LRR_1"/>
    <property type="match status" value="3"/>
</dbReference>
<name>A0A0E0N3W7_ORYRU</name>
<dbReference type="InterPro" id="IPR011009">
    <property type="entry name" value="Kinase-like_dom_sf"/>
</dbReference>
<keyword evidence="12 26" id="KW-0732">Signal</keyword>
<dbReference type="InterPro" id="IPR017441">
    <property type="entry name" value="Protein_kinase_ATP_BS"/>
</dbReference>
<dbReference type="GO" id="GO:0004674">
    <property type="term" value="F:protein serine/threonine kinase activity"/>
    <property type="evidence" value="ECO:0007669"/>
    <property type="project" value="UniProtKB-KW"/>
</dbReference>
<evidence type="ECO:0000256" key="19">
    <source>
        <dbReference type="ARBA" id="ARBA00023170"/>
    </source>
</evidence>
<keyword evidence="7" id="KW-0723">Serine/threonine-protein kinase</keyword>
<evidence type="ECO:0000256" key="14">
    <source>
        <dbReference type="ARBA" id="ARBA00022741"/>
    </source>
</evidence>
<evidence type="ECO:0000259" key="27">
    <source>
        <dbReference type="PROSITE" id="PS50011"/>
    </source>
</evidence>
<dbReference type="Gene3D" id="1.10.510.10">
    <property type="entry name" value="Transferase(Phosphotransferase) domain 1"/>
    <property type="match status" value="4"/>
</dbReference>
<evidence type="ECO:0000256" key="24">
    <source>
        <dbReference type="SAM" id="MobiDB-lite"/>
    </source>
</evidence>
<feature type="chain" id="PRO_5002368318" description="non-specific serine/threonine protein kinase" evidence="26">
    <location>
        <begin position="32"/>
        <end position="3577"/>
    </location>
</feature>
<dbReference type="PROSITE" id="PS00107">
    <property type="entry name" value="PROTEIN_KINASE_ATP"/>
    <property type="match status" value="4"/>
</dbReference>
<dbReference type="CDD" id="cd14066">
    <property type="entry name" value="STKc_IRAK"/>
    <property type="match status" value="2"/>
</dbReference>
<keyword evidence="17 25" id="KW-1133">Transmembrane helix</keyword>
<keyword evidence="8" id="KW-0597">Phosphoprotein</keyword>
<dbReference type="InterPro" id="IPR008271">
    <property type="entry name" value="Ser/Thr_kinase_AS"/>
</dbReference>
<comment type="similarity">
    <text evidence="2">In the N-terminal section; belongs to the leguminous lectin family.</text>
</comment>
<keyword evidence="14 23" id="KW-0547">Nucleotide-binding</keyword>
<evidence type="ECO:0000256" key="21">
    <source>
        <dbReference type="ARBA" id="ARBA00047899"/>
    </source>
</evidence>
<keyword evidence="29" id="KW-1185">Reference proteome</keyword>
<evidence type="ECO:0000256" key="9">
    <source>
        <dbReference type="ARBA" id="ARBA00022614"/>
    </source>
</evidence>
<accession>A0A0E0N3W7</accession>
<evidence type="ECO:0000256" key="10">
    <source>
        <dbReference type="ARBA" id="ARBA00022679"/>
    </source>
</evidence>
<evidence type="ECO:0000256" key="3">
    <source>
        <dbReference type="ARBA" id="ARBA00008684"/>
    </source>
</evidence>
<feature type="region of interest" description="Disordered" evidence="24">
    <location>
        <begin position="3537"/>
        <end position="3577"/>
    </location>
</feature>
<dbReference type="SUPFAM" id="SSF56112">
    <property type="entry name" value="Protein kinase-like (PK-like)"/>
    <property type="match status" value="4"/>
</dbReference>
<feature type="transmembrane region" description="Helical" evidence="25">
    <location>
        <begin position="3092"/>
        <end position="3114"/>
    </location>
</feature>
<keyword evidence="6" id="KW-1003">Cell membrane</keyword>
<dbReference type="Gene3D" id="3.80.10.10">
    <property type="entry name" value="Ribonuclease Inhibitor"/>
    <property type="match status" value="2"/>
</dbReference>
<dbReference type="SUPFAM" id="SSF52058">
    <property type="entry name" value="L domain-like"/>
    <property type="match status" value="2"/>
</dbReference>
<feature type="domain" description="Protein kinase" evidence="27">
    <location>
        <begin position="1453"/>
        <end position="1731"/>
    </location>
</feature>
<evidence type="ECO:0000256" key="23">
    <source>
        <dbReference type="PROSITE-ProRule" id="PRU10141"/>
    </source>
</evidence>